<reference evidence="1" key="2">
    <citation type="journal article" date="2015" name="Fish Shellfish Immunol.">
        <title>Early steps in the European eel (Anguilla anguilla)-Vibrio vulnificus interaction in the gills: Role of the RtxA13 toxin.</title>
        <authorList>
            <person name="Callol A."/>
            <person name="Pajuelo D."/>
            <person name="Ebbesson L."/>
            <person name="Teles M."/>
            <person name="MacKenzie S."/>
            <person name="Amaro C."/>
        </authorList>
    </citation>
    <scope>NUCLEOTIDE SEQUENCE</scope>
</reference>
<name>A0A0E9QPL6_ANGAN</name>
<sequence length="33" mass="4000">MFKDSQCKTTLYHSRRKAIFYHSSCRTTLKHSH</sequence>
<reference evidence="1" key="1">
    <citation type="submission" date="2014-11" db="EMBL/GenBank/DDBJ databases">
        <authorList>
            <person name="Amaro Gonzalez C."/>
        </authorList>
    </citation>
    <scope>NUCLEOTIDE SEQUENCE</scope>
</reference>
<dbReference type="AlphaFoldDB" id="A0A0E9QPL6"/>
<protein>
    <submittedName>
        <fullName evidence="1">Uncharacterized protein</fullName>
    </submittedName>
</protein>
<accession>A0A0E9QPL6</accession>
<organism evidence="1">
    <name type="scientific">Anguilla anguilla</name>
    <name type="common">European freshwater eel</name>
    <name type="synonym">Muraena anguilla</name>
    <dbReference type="NCBI Taxonomy" id="7936"/>
    <lineage>
        <taxon>Eukaryota</taxon>
        <taxon>Metazoa</taxon>
        <taxon>Chordata</taxon>
        <taxon>Craniata</taxon>
        <taxon>Vertebrata</taxon>
        <taxon>Euteleostomi</taxon>
        <taxon>Actinopterygii</taxon>
        <taxon>Neopterygii</taxon>
        <taxon>Teleostei</taxon>
        <taxon>Anguilliformes</taxon>
        <taxon>Anguillidae</taxon>
        <taxon>Anguilla</taxon>
    </lineage>
</organism>
<proteinExistence type="predicted"/>
<dbReference type="EMBL" id="GBXM01089706">
    <property type="protein sequence ID" value="JAH18871.1"/>
    <property type="molecule type" value="Transcribed_RNA"/>
</dbReference>
<evidence type="ECO:0000313" key="1">
    <source>
        <dbReference type="EMBL" id="JAH18871.1"/>
    </source>
</evidence>